<dbReference type="PIRSF" id="PIRSF039090">
    <property type="entry name" value="Flis"/>
    <property type="match status" value="1"/>
</dbReference>
<dbReference type="SUPFAM" id="SSF101116">
    <property type="entry name" value="Flagellar export chaperone FliS"/>
    <property type="match status" value="1"/>
</dbReference>
<dbReference type="Gene3D" id="1.20.120.340">
    <property type="entry name" value="Flagellar protein FliS"/>
    <property type="match status" value="1"/>
</dbReference>
<proteinExistence type="inferred from homology"/>
<evidence type="ECO:0000256" key="5">
    <source>
        <dbReference type="ARBA" id="ARBA00023186"/>
    </source>
</evidence>
<dbReference type="InterPro" id="IPR036584">
    <property type="entry name" value="FliS_sf"/>
</dbReference>
<dbReference type="Pfam" id="PF02561">
    <property type="entry name" value="FliS"/>
    <property type="match status" value="1"/>
</dbReference>
<dbReference type="GO" id="GO:0005829">
    <property type="term" value="C:cytosol"/>
    <property type="evidence" value="ECO:0007669"/>
    <property type="project" value="UniProtKB-SubCell"/>
</dbReference>
<name>A0A1I4VBQ4_9NEIS</name>
<feature type="region of interest" description="Disordered" evidence="7">
    <location>
        <begin position="131"/>
        <end position="154"/>
    </location>
</feature>
<dbReference type="PANTHER" id="PTHR34773">
    <property type="entry name" value="FLAGELLAR SECRETION CHAPERONE FLIS"/>
    <property type="match status" value="1"/>
</dbReference>
<keyword evidence="8" id="KW-0966">Cell projection</keyword>
<comment type="subcellular location">
    <subcellularLocation>
        <location evidence="1 6">Cytoplasm</location>
        <location evidence="1 6">Cytosol</location>
    </subcellularLocation>
</comment>
<evidence type="ECO:0000313" key="8">
    <source>
        <dbReference type="EMBL" id="SFM98605.1"/>
    </source>
</evidence>
<keyword evidence="9" id="KW-1185">Reference proteome</keyword>
<evidence type="ECO:0000256" key="6">
    <source>
        <dbReference type="PIRNR" id="PIRNR039090"/>
    </source>
</evidence>
<dbReference type="InterPro" id="IPR003713">
    <property type="entry name" value="FliS"/>
</dbReference>
<keyword evidence="8" id="KW-0969">Cilium</keyword>
<dbReference type="PANTHER" id="PTHR34773:SF1">
    <property type="entry name" value="FLAGELLAR SECRETION CHAPERONE FLIS"/>
    <property type="match status" value="1"/>
</dbReference>
<organism evidence="8 9">
    <name type="scientific">Formivibrio citricus</name>
    <dbReference type="NCBI Taxonomy" id="83765"/>
    <lineage>
        <taxon>Bacteria</taxon>
        <taxon>Pseudomonadati</taxon>
        <taxon>Pseudomonadota</taxon>
        <taxon>Betaproteobacteria</taxon>
        <taxon>Neisseriales</taxon>
        <taxon>Chitinibacteraceae</taxon>
        <taxon>Formivibrio</taxon>
    </lineage>
</organism>
<keyword evidence="8" id="KW-0282">Flagellum</keyword>
<evidence type="ECO:0000256" key="1">
    <source>
        <dbReference type="ARBA" id="ARBA00004514"/>
    </source>
</evidence>
<dbReference type="OrthoDB" id="9792010at2"/>
<protein>
    <recommendedName>
        <fullName evidence="6">Flagellar secretion chaperone FliS</fullName>
    </recommendedName>
</protein>
<comment type="similarity">
    <text evidence="2 6">Belongs to the FliS family.</text>
</comment>
<evidence type="ECO:0000313" key="9">
    <source>
        <dbReference type="Proteomes" id="UP000242869"/>
    </source>
</evidence>
<keyword evidence="3 6" id="KW-0963">Cytoplasm</keyword>
<keyword evidence="4 6" id="KW-1005">Bacterial flagellum biogenesis</keyword>
<evidence type="ECO:0000256" key="7">
    <source>
        <dbReference type="SAM" id="MobiDB-lite"/>
    </source>
</evidence>
<accession>A0A1I4VBQ4</accession>
<evidence type="ECO:0000256" key="2">
    <source>
        <dbReference type="ARBA" id="ARBA00008787"/>
    </source>
</evidence>
<reference evidence="9" key="1">
    <citation type="submission" date="2016-10" db="EMBL/GenBank/DDBJ databases">
        <authorList>
            <person name="Varghese N."/>
            <person name="Submissions S."/>
        </authorList>
    </citation>
    <scope>NUCLEOTIDE SEQUENCE [LARGE SCALE GENOMIC DNA]</scope>
    <source>
        <strain evidence="9">DSM 6150</strain>
    </source>
</reference>
<keyword evidence="5" id="KW-0143">Chaperone</keyword>
<dbReference type="NCBIfam" id="TIGR00208">
    <property type="entry name" value="fliS"/>
    <property type="match status" value="1"/>
</dbReference>
<gene>
    <name evidence="8" type="ORF">SAMN05660284_00216</name>
</gene>
<dbReference type="Proteomes" id="UP000242869">
    <property type="component" value="Unassembled WGS sequence"/>
</dbReference>
<dbReference type="RefSeq" id="WP_091189902.1">
    <property type="nucleotide sequence ID" value="NZ_FOVE01000001.1"/>
</dbReference>
<sequence>MSIAARKALNAYNQNSLNAAVEAASPHRLIIMLYEGAIKAVNLAKLHMQSGAVAGKGAAVSKAIAIIEEGLRLSLDKEKGGELAENLDALYDFMARELLEGNLRNDEAKLDTVLRLLTDLKEAWESIDPAKQVAAQPAPGNVQRDEQPLSYGRV</sequence>
<evidence type="ECO:0000256" key="3">
    <source>
        <dbReference type="ARBA" id="ARBA00022490"/>
    </source>
</evidence>
<dbReference type="EMBL" id="FOVE01000001">
    <property type="protein sequence ID" value="SFM98605.1"/>
    <property type="molecule type" value="Genomic_DNA"/>
</dbReference>
<evidence type="ECO:0000256" key="4">
    <source>
        <dbReference type="ARBA" id="ARBA00022795"/>
    </source>
</evidence>
<dbReference type="AlphaFoldDB" id="A0A1I4VBQ4"/>
<dbReference type="STRING" id="83765.SAMN05660284_00216"/>
<dbReference type="GO" id="GO:0044780">
    <property type="term" value="P:bacterial-type flagellum assembly"/>
    <property type="evidence" value="ECO:0007669"/>
    <property type="project" value="InterPro"/>
</dbReference>
<dbReference type="GO" id="GO:0071973">
    <property type="term" value="P:bacterial-type flagellum-dependent cell motility"/>
    <property type="evidence" value="ECO:0007669"/>
    <property type="project" value="TreeGrafter"/>
</dbReference>
<dbReference type="CDD" id="cd16098">
    <property type="entry name" value="FliS"/>
    <property type="match status" value="1"/>
</dbReference>